<dbReference type="GO" id="GO:0016887">
    <property type="term" value="F:ATP hydrolysis activity"/>
    <property type="evidence" value="ECO:0007669"/>
    <property type="project" value="InterPro"/>
</dbReference>
<dbReference type="GO" id="GO:0016829">
    <property type="term" value="F:lyase activity"/>
    <property type="evidence" value="ECO:0007669"/>
    <property type="project" value="UniProtKB-KW"/>
</dbReference>
<evidence type="ECO:0000256" key="2">
    <source>
        <dbReference type="ARBA" id="ARBA00022741"/>
    </source>
</evidence>
<evidence type="ECO:0000256" key="3">
    <source>
        <dbReference type="ARBA" id="ARBA00022840"/>
    </source>
</evidence>
<dbReference type="EMBL" id="SOCP01000018">
    <property type="protein sequence ID" value="TDV42158.1"/>
    <property type="molecule type" value="Genomic_DNA"/>
</dbReference>
<evidence type="ECO:0000256" key="1">
    <source>
        <dbReference type="ARBA" id="ARBA00010378"/>
    </source>
</evidence>
<organism evidence="5 6">
    <name type="scientific">Actinophytocola oryzae</name>
    <dbReference type="NCBI Taxonomy" id="502181"/>
    <lineage>
        <taxon>Bacteria</taxon>
        <taxon>Bacillati</taxon>
        <taxon>Actinomycetota</taxon>
        <taxon>Actinomycetes</taxon>
        <taxon>Pseudonocardiales</taxon>
        <taxon>Pseudonocardiaceae</taxon>
    </lineage>
</organism>
<protein>
    <submittedName>
        <fullName evidence="5">Parallel beta helix pectate lyase-like protein</fullName>
    </submittedName>
</protein>
<dbReference type="InterPro" id="IPR003593">
    <property type="entry name" value="AAA+_ATPase"/>
</dbReference>
<dbReference type="InterPro" id="IPR011050">
    <property type="entry name" value="Pectin_lyase_fold/virulence"/>
</dbReference>
<dbReference type="SUPFAM" id="SSF51126">
    <property type="entry name" value="Pectin lyase-like"/>
    <property type="match status" value="3"/>
</dbReference>
<dbReference type="SMART" id="SM00710">
    <property type="entry name" value="PbH1"/>
    <property type="match status" value="11"/>
</dbReference>
<dbReference type="GO" id="GO:0005524">
    <property type="term" value="F:ATP binding"/>
    <property type="evidence" value="ECO:0007669"/>
    <property type="project" value="UniProtKB-KW"/>
</dbReference>
<dbReference type="InterPro" id="IPR006626">
    <property type="entry name" value="PbH1"/>
</dbReference>
<dbReference type="CDD" id="cd00009">
    <property type="entry name" value="AAA"/>
    <property type="match status" value="1"/>
</dbReference>
<dbReference type="PANTHER" id="PTHR43392">
    <property type="entry name" value="AAA-TYPE ATPASE FAMILY PROTEIN / ANKYRIN REPEAT FAMILY PROTEIN"/>
    <property type="match status" value="1"/>
</dbReference>
<dbReference type="InterPro" id="IPR039448">
    <property type="entry name" value="Beta_helix"/>
</dbReference>
<dbReference type="Pfam" id="PF17866">
    <property type="entry name" value="AAA_lid_6"/>
    <property type="match status" value="1"/>
</dbReference>
<evidence type="ECO:0000313" key="6">
    <source>
        <dbReference type="Proteomes" id="UP000294927"/>
    </source>
</evidence>
<comment type="similarity">
    <text evidence="1">Belongs to the CbxX/CfxQ family.</text>
</comment>
<dbReference type="PANTHER" id="PTHR43392:SF2">
    <property type="entry name" value="AAA-TYPE ATPASE FAMILY PROTEIN _ ANKYRIN REPEAT FAMILY PROTEIN"/>
    <property type="match status" value="1"/>
</dbReference>
<proteinExistence type="inferred from homology"/>
<dbReference type="Gene3D" id="3.40.50.300">
    <property type="entry name" value="P-loop containing nucleotide triphosphate hydrolases"/>
    <property type="match status" value="1"/>
</dbReference>
<keyword evidence="3" id="KW-0067">ATP-binding</keyword>
<dbReference type="SUPFAM" id="SSF52540">
    <property type="entry name" value="P-loop containing nucleoside triphosphate hydrolases"/>
    <property type="match status" value="1"/>
</dbReference>
<dbReference type="Gene3D" id="1.10.8.60">
    <property type="match status" value="1"/>
</dbReference>
<dbReference type="InterPro" id="IPR003959">
    <property type="entry name" value="ATPase_AAA_core"/>
</dbReference>
<dbReference type="AlphaFoldDB" id="A0A4R7UYZ8"/>
<dbReference type="InterPro" id="IPR041627">
    <property type="entry name" value="AAA_lid_6"/>
</dbReference>
<name>A0A4R7UYZ8_9PSEU</name>
<accession>A0A4R7UYZ8</accession>
<dbReference type="FunFam" id="3.40.50.300:FF:000216">
    <property type="entry name" value="Type VII secretion ATPase EccA"/>
    <property type="match status" value="1"/>
</dbReference>
<gene>
    <name evidence="5" type="ORF">CLV71_11828</name>
</gene>
<dbReference type="RefSeq" id="WP_133907365.1">
    <property type="nucleotide sequence ID" value="NZ_SOCP01000018.1"/>
</dbReference>
<dbReference type="InterPro" id="IPR012334">
    <property type="entry name" value="Pectin_lyas_fold"/>
</dbReference>
<keyword evidence="6" id="KW-1185">Reference proteome</keyword>
<dbReference type="OrthoDB" id="9806903at2"/>
<dbReference type="Proteomes" id="UP000294927">
    <property type="component" value="Unassembled WGS sequence"/>
</dbReference>
<dbReference type="Gene3D" id="2.160.20.10">
    <property type="entry name" value="Single-stranded right-handed beta-helix, Pectin lyase-like"/>
    <property type="match status" value="2"/>
</dbReference>
<evidence type="ECO:0000313" key="5">
    <source>
        <dbReference type="EMBL" id="TDV42158.1"/>
    </source>
</evidence>
<evidence type="ECO:0000259" key="4">
    <source>
        <dbReference type="SMART" id="SM00382"/>
    </source>
</evidence>
<sequence>MSKDVIVISQIPGHGQRSISDAIAGATEGALIVVGPGRYHENLVLSKPVTITAEDGPGTVQVVARSGPTVTLSADSAALSGITIVAGDTESPAVLVVRGQLSITECEVRASAWATVFARDQGMVLMRDCVIHNTVGAGVVVTSPNGGVLDGCRLDALGTSAIVVADDGNLRVRSCAVRDAAGNGICLNGRGQLTVEDTTVSGTGKPAVAVEQGAGLSATRLTVMDAMAIGFYLATTDRVSLEDCTVERAGAEGVFVAEGCTPTLRGMKVSGTRGRGMHFGGRCGGTVSASTVSDVDGIGVSVSERSVTEFEQLTVSLCTQSGVRVDGGADPLFRRLHVLGCDGDSIALVGSRGTMENVEVEGGGTGLMVDEAARPTVNGLSVRKTVGAGVSVTAATLALSEAAIEATGGDGVHAGSGADLSLVRCRVQGSAGMGCLFAEGSSGSVTESEFSGGSADGIRVDTEESVRVTKCTVRDNHGSGVRQTRPGTSIEVIDLITSGNLAPDAFGTTATADVLAPAPAQAPARPRRGSDPVQELENLVGLAGVKAEVTSLINLNKMAKRRMDAGLSAPPMARHLVFAGAPGTGKTTVARLYGVILAELGVLRKGHLVEVARADLVAQIIGGTAIKTTEAFESALGGVFFVDEAYTLSSGRGGNGPDFGREAIDTLVKLMEDHRDDVVVIAAGYSKEMADFLSANPGMESRFSRTIEFANYTPDELVTIVRTQCAKHDYRLDDDAGEALLKYFEEIPKDGTFGNGRTARRVFERMTDRQASRLATDPNANAADLTLLTQEDLITAR</sequence>
<reference evidence="5 6" key="1">
    <citation type="submission" date="2019-03" db="EMBL/GenBank/DDBJ databases">
        <title>Genomic Encyclopedia of Archaeal and Bacterial Type Strains, Phase II (KMG-II): from individual species to whole genera.</title>
        <authorList>
            <person name="Goeker M."/>
        </authorList>
    </citation>
    <scope>NUCLEOTIDE SEQUENCE [LARGE SCALE GENOMIC DNA]</scope>
    <source>
        <strain evidence="5 6">DSM 45499</strain>
    </source>
</reference>
<dbReference type="InterPro" id="IPR027417">
    <property type="entry name" value="P-loop_NTPase"/>
</dbReference>
<dbReference type="Pfam" id="PF00004">
    <property type="entry name" value="AAA"/>
    <property type="match status" value="1"/>
</dbReference>
<dbReference type="PRINTS" id="PR00819">
    <property type="entry name" value="CBXCFQXSUPER"/>
</dbReference>
<dbReference type="SMART" id="SM00382">
    <property type="entry name" value="AAA"/>
    <property type="match status" value="1"/>
</dbReference>
<dbReference type="InterPro" id="IPR000641">
    <property type="entry name" value="CbxX/CfxQ"/>
</dbReference>
<comment type="caution">
    <text evidence="5">The sequence shown here is derived from an EMBL/GenBank/DDBJ whole genome shotgun (WGS) entry which is preliminary data.</text>
</comment>
<dbReference type="InterPro" id="IPR050773">
    <property type="entry name" value="CbxX/CfxQ_RuBisCO_ESX"/>
</dbReference>
<keyword evidence="2" id="KW-0547">Nucleotide-binding</keyword>
<feature type="domain" description="AAA+ ATPase" evidence="4">
    <location>
        <begin position="572"/>
        <end position="713"/>
    </location>
</feature>
<dbReference type="Pfam" id="PF13229">
    <property type="entry name" value="Beta_helix"/>
    <property type="match status" value="2"/>
</dbReference>
<keyword evidence="5" id="KW-0456">Lyase</keyword>